<sequence length="581" mass="64693">MTDFLLRVPAHPEIEAAPIIVEVLAREGFAEVKLAGAVRLFVRGAAVRSADGRMHILGDAYDEAGQPIKPPRLDDLGNVTDGIARLAARVWGQFVALRHDDRTVELYRDPSSGQPCYICRTKDAFYAASSVDLLRRVTDTAFDICRDGIIRALAYRDLRQDRTALRPVEELPPGAAACSASGGFSYIWQPLKGVNARPMPGNEIDYQLKAALLSAVKAQATGARRIMLELSGGLDSSLLALLLAELDIDFAAVTYFSHHRGEDEGGFARAVCASLGRPWCGKELHARDLRLHESAAAHLAWPSARLFTQLFDRLARDAMSELGCDRILSGGGGDGTFCYLQSSAPLLDCLGNWRTFTQSANVARDLAMAHDTTIFEVGWRALRRLGLPRRLTWKRDPSFLSRDLRWSLSRRAKHSGMDVAWAPRGKCDHLKQMLGIHNHFDAYHSPRREALRFPLASRPVIEAALQIPTWQWFEGGSNRAPVRRIATGLLPDEISSRRSKGGFDGIILDNFLERSGEMKAHLHDGWLASEKIIDVEAVDEEFRRFQETGSGRINRLMMLWDVEMWVRAADRRKLPSLAQPA</sequence>
<comment type="pathway">
    <text evidence="1">Amino-acid biosynthesis; L-asparagine biosynthesis; L-asparagine from L-aspartate (L-Gln route): step 1/1.</text>
</comment>
<evidence type="ECO:0000259" key="4">
    <source>
        <dbReference type="Pfam" id="PF00733"/>
    </source>
</evidence>
<evidence type="ECO:0000313" key="5">
    <source>
        <dbReference type="EMBL" id="AYO77280.1"/>
    </source>
</evidence>
<feature type="domain" description="Asparagine synthetase" evidence="4">
    <location>
        <begin position="208"/>
        <end position="566"/>
    </location>
</feature>
<dbReference type="Gene3D" id="3.60.20.10">
    <property type="entry name" value="Glutamine Phosphoribosylpyrophosphate, subunit 1, domain 1"/>
    <property type="match status" value="1"/>
</dbReference>
<dbReference type="InterPro" id="IPR014729">
    <property type="entry name" value="Rossmann-like_a/b/a_fold"/>
</dbReference>
<gene>
    <name evidence="5" type="ORF">EBF16_10500</name>
</gene>
<dbReference type="InterPro" id="IPR051786">
    <property type="entry name" value="ASN_synthetase/amidase"/>
</dbReference>
<dbReference type="PANTHER" id="PTHR43284:SF1">
    <property type="entry name" value="ASPARAGINE SYNTHETASE"/>
    <property type="match status" value="1"/>
</dbReference>
<reference evidence="5 6" key="1">
    <citation type="submission" date="2018-10" db="EMBL/GenBank/DDBJ databases">
        <title>Characterization and genome analysis of a novel bacterium Sphingobium yanoikuyae SJTF8 capable of degrading PAHs.</title>
        <authorList>
            <person name="Yin C."/>
            <person name="Xiong W."/>
            <person name="Liang R."/>
        </authorList>
    </citation>
    <scope>NUCLEOTIDE SEQUENCE [LARGE SCALE GENOMIC DNA]</scope>
    <source>
        <strain evidence="5 6">SJTF8</strain>
    </source>
</reference>
<dbReference type="Pfam" id="PF00733">
    <property type="entry name" value="Asn_synthase"/>
    <property type="match status" value="1"/>
</dbReference>
<comment type="catalytic activity">
    <reaction evidence="3">
        <text>L-aspartate + L-glutamine + ATP + H2O = L-asparagine + L-glutamate + AMP + diphosphate + H(+)</text>
        <dbReference type="Rhea" id="RHEA:12228"/>
        <dbReference type="ChEBI" id="CHEBI:15377"/>
        <dbReference type="ChEBI" id="CHEBI:15378"/>
        <dbReference type="ChEBI" id="CHEBI:29985"/>
        <dbReference type="ChEBI" id="CHEBI:29991"/>
        <dbReference type="ChEBI" id="CHEBI:30616"/>
        <dbReference type="ChEBI" id="CHEBI:33019"/>
        <dbReference type="ChEBI" id="CHEBI:58048"/>
        <dbReference type="ChEBI" id="CHEBI:58359"/>
        <dbReference type="ChEBI" id="CHEBI:456215"/>
        <dbReference type="EC" id="6.3.5.4"/>
    </reaction>
</comment>
<dbReference type="SUPFAM" id="SSF52402">
    <property type="entry name" value="Adenine nucleotide alpha hydrolases-like"/>
    <property type="match status" value="1"/>
</dbReference>
<accession>A0A3G2UQ00</accession>
<proteinExistence type="predicted"/>
<name>A0A3G2UQ00_SPHYA</name>
<dbReference type="AlphaFoldDB" id="A0A3G2UQ00"/>
<evidence type="ECO:0000256" key="1">
    <source>
        <dbReference type="ARBA" id="ARBA00005187"/>
    </source>
</evidence>
<dbReference type="GO" id="GO:0006529">
    <property type="term" value="P:asparagine biosynthetic process"/>
    <property type="evidence" value="ECO:0007669"/>
    <property type="project" value="InterPro"/>
</dbReference>
<dbReference type="PANTHER" id="PTHR43284">
    <property type="entry name" value="ASPARAGINE SYNTHETASE (GLUTAMINE-HYDROLYZING)"/>
    <property type="match status" value="1"/>
</dbReference>
<dbReference type="EMBL" id="CP033230">
    <property type="protein sequence ID" value="AYO77280.1"/>
    <property type="molecule type" value="Genomic_DNA"/>
</dbReference>
<organism evidence="5 6">
    <name type="scientific">Sphingobium yanoikuyae</name>
    <name type="common">Sphingomonas yanoikuyae</name>
    <dbReference type="NCBI Taxonomy" id="13690"/>
    <lineage>
        <taxon>Bacteria</taxon>
        <taxon>Pseudomonadati</taxon>
        <taxon>Pseudomonadota</taxon>
        <taxon>Alphaproteobacteria</taxon>
        <taxon>Sphingomonadales</taxon>
        <taxon>Sphingomonadaceae</taxon>
        <taxon>Sphingobium</taxon>
    </lineage>
</organism>
<dbReference type="GO" id="GO:0004066">
    <property type="term" value="F:asparagine synthase (glutamine-hydrolyzing) activity"/>
    <property type="evidence" value="ECO:0007669"/>
    <property type="project" value="UniProtKB-EC"/>
</dbReference>
<dbReference type="Gene3D" id="3.40.50.620">
    <property type="entry name" value="HUPs"/>
    <property type="match status" value="2"/>
</dbReference>
<protein>
    <recommendedName>
        <fullName evidence="2">asparagine synthase (glutamine-hydrolyzing)</fullName>
        <ecNumber evidence="2">6.3.5.4</ecNumber>
    </recommendedName>
</protein>
<dbReference type="SUPFAM" id="SSF56235">
    <property type="entry name" value="N-terminal nucleophile aminohydrolases (Ntn hydrolases)"/>
    <property type="match status" value="1"/>
</dbReference>
<dbReference type="InterPro" id="IPR001962">
    <property type="entry name" value="Asn_synthase"/>
</dbReference>
<evidence type="ECO:0000256" key="2">
    <source>
        <dbReference type="ARBA" id="ARBA00012737"/>
    </source>
</evidence>
<dbReference type="InterPro" id="IPR029055">
    <property type="entry name" value="Ntn_hydrolases_N"/>
</dbReference>
<evidence type="ECO:0000313" key="6">
    <source>
        <dbReference type="Proteomes" id="UP000280708"/>
    </source>
</evidence>
<dbReference type="RefSeq" id="WP_122129710.1">
    <property type="nucleotide sequence ID" value="NZ_CP033230.1"/>
</dbReference>
<dbReference type="EC" id="6.3.5.4" evidence="2"/>
<evidence type="ECO:0000256" key="3">
    <source>
        <dbReference type="ARBA" id="ARBA00048741"/>
    </source>
</evidence>
<dbReference type="Proteomes" id="UP000280708">
    <property type="component" value="Chromosome"/>
</dbReference>